<dbReference type="CDD" id="cd07042">
    <property type="entry name" value="STAS_SulP_like_sulfate_transporter"/>
    <property type="match status" value="1"/>
</dbReference>
<reference evidence="7" key="1">
    <citation type="submission" date="2020-01" db="EMBL/GenBank/DDBJ databases">
        <authorList>
            <person name="Chen W.-M."/>
        </authorList>
    </citation>
    <scope>NUCLEOTIDE SEQUENCE</scope>
    <source>
        <strain evidence="7">CYK-10</strain>
    </source>
</reference>
<evidence type="ECO:0000313" key="7">
    <source>
        <dbReference type="EMBL" id="NBZ88961.1"/>
    </source>
</evidence>
<evidence type="ECO:0000256" key="1">
    <source>
        <dbReference type="ARBA" id="ARBA00004141"/>
    </source>
</evidence>
<dbReference type="InterPro" id="IPR002645">
    <property type="entry name" value="STAS_dom"/>
</dbReference>
<feature type="transmembrane region" description="Helical" evidence="5">
    <location>
        <begin position="183"/>
        <end position="200"/>
    </location>
</feature>
<accession>A0AAE4YCL0</accession>
<dbReference type="EMBL" id="JAABNR010000015">
    <property type="protein sequence ID" value="NBZ88961.1"/>
    <property type="molecule type" value="Genomic_DNA"/>
</dbReference>
<sequence>MTDLTPPAPRGENDFMPKLLTVLREGYGLAALRADAMAGLTVAIVALPLSMAIAIASGLGPERGLFTTILGGFLISALGGSRYQIGGPAGAFIVGVSACVAEIGVQGLMVATLISGVLLIAAGALRLGHYVRFLPYPVTIGFSAGIAVIIFVSQIKEVLGLSPQAEPASVLPKLMALWQAREGFSPEALGVSLITIALLQGIKRLRPHWPNLLLVTCGMTFAVWGLGLPVHLVGDRFGALPHFLPAPQMPDLSAGSLWAALPFALQFTLLGAITGLLSAQVADGISGNRHRPSIELFAEGTANIAVSFFGGVYATGAVARTVTNHAAGSRGPISGMLHALFVLGFLAVLAPLIAFVPMAVFAGILCVVAWNMAARAQFVMLLRASRSDGLILLTTFGLVVFRDLTEGIVMGFALAGLVFLHRMSKAVALETDIGDDPDRVVVHLSGPWFFGAAAQTGALLEQLAEHPRHFVLDMKDLDYLDSSGARALELLARRVTRKGGRMVLSGVKPAQRIVLEQAGLTPQAVDFIPDLATLDRV</sequence>
<dbReference type="Proteomes" id="UP001193501">
    <property type="component" value="Unassembled WGS sequence"/>
</dbReference>
<dbReference type="AlphaFoldDB" id="A0AAE4YCL0"/>
<dbReference type="GO" id="GO:0016020">
    <property type="term" value="C:membrane"/>
    <property type="evidence" value="ECO:0007669"/>
    <property type="project" value="UniProtKB-SubCell"/>
</dbReference>
<feature type="transmembrane region" description="Helical" evidence="5">
    <location>
        <begin position="36"/>
        <end position="57"/>
    </location>
</feature>
<keyword evidence="2 5" id="KW-0812">Transmembrane</keyword>
<feature type="transmembrane region" description="Helical" evidence="5">
    <location>
        <begin position="300"/>
        <end position="319"/>
    </location>
</feature>
<feature type="transmembrane region" description="Helical" evidence="5">
    <location>
        <begin position="254"/>
        <end position="279"/>
    </location>
</feature>
<dbReference type="PROSITE" id="PS50801">
    <property type="entry name" value="STAS"/>
    <property type="match status" value="1"/>
</dbReference>
<dbReference type="PANTHER" id="PTHR11814">
    <property type="entry name" value="SULFATE TRANSPORTER"/>
    <property type="match status" value="1"/>
</dbReference>
<dbReference type="InterPro" id="IPR001902">
    <property type="entry name" value="SLC26A/SulP_fam"/>
</dbReference>
<evidence type="ECO:0000256" key="4">
    <source>
        <dbReference type="ARBA" id="ARBA00023136"/>
    </source>
</evidence>
<feature type="transmembrane region" description="Helical" evidence="5">
    <location>
        <begin position="133"/>
        <end position="155"/>
    </location>
</feature>
<feature type="transmembrane region" description="Helical" evidence="5">
    <location>
        <begin position="91"/>
        <end position="121"/>
    </location>
</feature>
<evidence type="ECO:0000256" key="2">
    <source>
        <dbReference type="ARBA" id="ARBA00022692"/>
    </source>
</evidence>
<keyword evidence="4 5" id="KW-0472">Membrane</keyword>
<feature type="domain" description="STAS" evidence="6">
    <location>
        <begin position="429"/>
        <end position="537"/>
    </location>
</feature>
<comment type="subcellular location">
    <subcellularLocation>
        <location evidence="1">Membrane</location>
        <topology evidence="1">Multi-pass membrane protein</topology>
    </subcellularLocation>
</comment>
<feature type="transmembrane region" description="Helical" evidence="5">
    <location>
        <begin position="212"/>
        <end position="234"/>
    </location>
</feature>
<name>A0AAE4YCL0_9RHOB</name>
<dbReference type="GO" id="GO:0055085">
    <property type="term" value="P:transmembrane transport"/>
    <property type="evidence" value="ECO:0007669"/>
    <property type="project" value="InterPro"/>
</dbReference>
<evidence type="ECO:0000313" key="8">
    <source>
        <dbReference type="Proteomes" id="UP001193501"/>
    </source>
</evidence>
<dbReference type="Pfam" id="PF00916">
    <property type="entry name" value="Sulfate_transp"/>
    <property type="match status" value="1"/>
</dbReference>
<dbReference type="RefSeq" id="WP_168775777.1">
    <property type="nucleotide sequence ID" value="NZ_JAABNR010000015.1"/>
</dbReference>
<protein>
    <submittedName>
        <fullName evidence="7">STAS domain-containing protein</fullName>
    </submittedName>
</protein>
<evidence type="ECO:0000259" key="6">
    <source>
        <dbReference type="PROSITE" id="PS50801"/>
    </source>
</evidence>
<dbReference type="Pfam" id="PF01740">
    <property type="entry name" value="STAS"/>
    <property type="match status" value="1"/>
</dbReference>
<dbReference type="Gene3D" id="3.30.750.24">
    <property type="entry name" value="STAS domain"/>
    <property type="match status" value="1"/>
</dbReference>
<evidence type="ECO:0000256" key="3">
    <source>
        <dbReference type="ARBA" id="ARBA00022989"/>
    </source>
</evidence>
<feature type="transmembrane region" description="Helical" evidence="5">
    <location>
        <begin position="390"/>
        <end position="420"/>
    </location>
</feature>
<organism evidence="7 8">
    <name type="scientific">Stagnihabitans tardus</name>
    <dbReference type="NCBI Taxonomy" id="2699202"/>
    <lineage>
        <taxon>Bacteria</taxon>
        <taxon>Pseudomonadati</taxon>
        <taxon>Pseudomonadota</taxon>
        <taxon>Alphaproteobacteria</taxon>
        <taxon>Rhodobacterales</taxon>
        <taxon>Paracoccaceae</taxon>
        <taxon>Stagnihabitans</taxon>
    </lineage>
</organism>
<comment type="caution">
    <text evidence="7">The sequence shown here is derived from an EMBL/GenBank/DDBJ whole genome shotgun (WGS) entry which is preliminary data.</text>
</comment>
<feature type="transmembrane region" description="Helical" evidence="5">
    <location>
        <begin position="339"/>
        <end position="370"/>
    </location>
</feature>
<dbReference type="InterPro" id="IPR036513">
    <property type="entry name" value="STAS_dom_sf"/>
</dbReference>
<dbReference type="SUPFAM" id="SSF52091">
    <property type="entry name" value="SpoIIaa-like"/>
    <property type="match status" value="1"/>
</dbReference>
<dbReference type="InterPro" id="IPR011547">
    <property type="entry name" value="SLC26A/SulP_dom"/>
</dbReference>
<feature type="transmembrane region" description="Helical" evidence="5">
    <location>
        <begin position="64"/>
        <end position="85"/>
    </location>
</feature>
<gene>
    <name evidence="7" type="ORF">GV832_15310</name>
</gene>
<keyword evidence="3 5" id="KW-1133">Transmembrane helix</keyword>
<evidence type="ECO:0000256" key="5">
    <source>
        <dbReference type="SAM" id="Phobius"/>
    </source>
</evidence>
<proteinExistence type="predicted"/>
<keyword evidence="8" id="KW-1185">Reference proteome</keyword>